<dbReference type="InterPro" id="IPR036641">
    <property type="entry name" value="HPT_dom_sf"/>
</dbReference>
<evidence type="ECO:0000256" key="7">
    <source>
        <dbReference type="SAM" id="Coils"/>
    </source>
</evidence>
<dbReference type="PANTHER" id="PTHR43547:SF2">
    <property type="entry name" value="HYBRID SIGNAL TRANSDUCTION HISTIDINE KINASE C"/>
    <property type="match status" value="1"/>
</dbReference>
<dbReference type="SUPFAM" id="SSF52172">
    <property type="entry name" value="CheY-like"/>
    <property type="match status" value="1"/>
</dbReference>
<dbReference type="CDD" id="cd17546">
    <property type="entry name" value="REC_hyHK_CKI1_RcsC-like"/>
    <property type="match status" value="1"/>
</dbReference>
<evidence type="ECO:0000256" key="6">
    <source>
        <dbReference type="PROSITE-ProRule" id="PRU00169"/>
    </source>
</evidence>
<dbReference type="CDD" id="cd16922">
    <property type="entry name" value="HATPase_EvgS-ArcB-TorS-like"/>
    <property type="match status" value="1"/>
</dbReference>
<evidence type="ECO:0000256" key="8">
    <source>
        <dbReference type="SAM" id="SignalP"/>
    </source>
</evidence>
<protein>
    <recommendedName>
        <fullName evidence="2">histidine kinase</fullName>
        <ecNumber evidence="2">2.7.13.3</ecNumber>
    </recommendedName>
</protein>
<evidence type="ECO:0000256" key="2">
    <source>
        <dbReference type="ARBA" id="ARBA00012438"/>
    </source>
</evidence>
<comment type="caution">
    <text evidence="12">The sequence shown here is derived from an EMBL/GenBank/DDBJ whole genome shotgun (WGS) entry which is preliminary data.</text>
</comment>
<dbReference type="Pfam" id="PF01627">
    <property type="entry name" value="Hpt"/>
    <property type="match status" value="1"/>
</dbReference>
<dbReference type="InterPro" id="IPR003594">
    <property type="entry name" value="HATPase_dom"/>
</dbReference>
<dbReference type="InterPro" id="IPR013783">
    <property type="entry name" value="Ig-like_fold"/>
</dbReference>
<keyword evidence="7" id="KW-0175">Coiled coil</keyword>
<feature type="domain" description="Response regulatory" evidence="10">
    <location>
        <begin position="1152"/>
        <end position="1274"/>
    </location>
</feature>
<dbReference type="CDD" id="cd00088">
    <property type="entry name" value="HPT"/>
    <property type="match status" value="1"/>
</dbReference>
<dbReference type="SMART" id="SM00388">
    <property type="entry name" value="HisKA"/>
    <property type="match status" value="1"/>
</dbReference>
<dbReference type="SUPFAM" id="SSF47384">
    <property type="entry name" value="Homodimeric domain of signal transducing histidine kinase"/>
    <property type="match status" value="1"/>
</dbReference>
<dbReference type="InterPro" id="IPR003661">
    <property type="entry name" value="HisK_dim/P_dom"/>
</dbReference>
<feature type="domain" description="Histidine kinase" evidence="9">
    <location>
        <begin position="904"/>
        <end position="1132"/>
    </location>
</feature>
<dbReference type="Pfam" id="PF07495">
    <property type="entry name" value="Y_Y_Y"/>
    <property type="match status" value="1"/>
</dbReference>
<dbReference type="InterPro" id="IPR036890">
    <property type="entry name" value="HATPase_C_sf"/>
</dbReference>
<dbReference type="Pfam" id="PF00072">
    <property type="entry name" value="Response_reg"/>
    <property type="match status" value="1"/>
</dbReference>
<evidence type="ECO:0000259" key="11">
    <source>
        <dbReference type="PROSITE" id="PS50894"/>
    </source>
</evidence>
<comment type="catalytic activity">
    <reaction evidence="1">
        <text>ATP + protein L-histidine = ADP + protein N-phospho-L-histidine.</text>
        <dbReference type="EC" id="2.7.13.3"/>
    </reaction>
</comment>
<keyword evidence="8" id="KW-0732">Signal</keyword>
<dbReference type="SMART" id="SM00387">
    <property type="entry name" value="HATPase_c"/>
    <property type="match status" value="1"/>
</dbReference>
<evidence type="ECO:0000256" key="1">
    <source>
        <dbReference type="ARBA" id="ARBA00000085"/>
    </source>
</evidence>
<dbReference type="Pfam" id="PF00512">
    <property type="entry name" value="HisKA"/>
    <property type="match status" value="1"/>
</dbReference>
<feature type="domain" description="HPt" evidence="11">
    <location>
        <begin position="1329"/>
        <end position="1421"/>
    </location>
</feature>
<dbReference type="PROSITE" id="PS50109">
    <property type="entry name" value="HIS_KIN"/>
    <property type="match status" value="1"/>
</dbReference>
<evidence type="ECO:0000256" key="3">
    <source>
        <dbReference type="ARBA" id="ARBA00022553"/>
    </source>
</evidence>
<dbReference type="Gene3D" id="1.20.120.160">
    <property type="entry name" value="HPT domain"/>
    <property type="match status" value="1"/>
</dbReference>
<feature type="signal peptide" evidence="8">
    <location>
        <begin position="1"/>
        <end position="22"/>
    </location>
</feature>
<dbReference type="PRINTS" id="PR00344">
    <property type="entry name" value="BCTRLSENSOR"/>
</dbReference>
<keyword evidence="13" id="KW-1185">Reference proteome</keyword>
<dbReference type="PROSITE" id="PS50894">
    <property type="entry name" value="HPT"/>
    <property type="match status" value="1"/>
</dbReference>
<name>A0ABV7PCC9_9BURK</name>
<dbReference type="Proteomes" id="UP001595665">
    <property type="component" value="Unassembled WGS sequence"/>
</dbReference>
<dbReference type="Gene3D" id="1.10.287.130">
    <property type="match status" value="1"/>
</dbReference>
<dbReference type="InterPro" id="IPR005467">
    <property type="entry name" value="His_kinase_dom"/>
</dbReference>
<dbReference type="PANTHER" id="PTHR43547">
    <property type="entry name" value="TWO-COMPONENT HISTIDINE KINASE"/>
    <property type="match status" value="1"/>
</dbReference>
<dbReference type="InterPro" id="IPR011110">
    <property type="entry name" value="Reg_prop"/>
</dbReference>
<reference evidence="13" key="1">
    <citation type="journal article" date="2019" name="Int. J. Syst. Evol. Microbiol.">
        <title>The Global Catalogue of Microorganisms (GCM) 10K type strain sequencing project: providing services to taxonomists for standard genome sequencing and annotation.</title>
        <authorList>
            <consortium name="The Broad Institute Genomics Platform"/>
            <consortium name="The Broad Institute Genome Sequencing Center for Infectious Disease"/>
            <person name="Wu L."/>
            <person name="Ma J."/>
        </authorList>
    </citation>
    <scope>NUCLEOTIDE SEQUENCE [LARGE SCALE GENOMIC DNA]</scope>
    <source>
        <strain evidence="13">CCM 7480</strain>
    </source>
</reference>
<evidence type="ECO:0000256" key="5">
    <source>
        <dbReference type="PROSITE-ProRule" id="PRU00110"/>
    </source>
</evidence>
<dbReference type="CDD" id="cd00082">
    <property type="entry name" value="HisKA"/>
    <property type="match status" value="1"/>
</dbReference>
<dbReference type="SUPFAM" id="SSF47226">
    <property type="entry name" value="Histidine-containing phosphotransfer domain, HPT domain"/>
    <property type="match status" value="1"/>
</dbReference>
<sequence length="1421" mass="155085">MKALLFVLLLALAGGFVMPAGAAPAPTLRFEHLSVDDGLAQESVLAMAQDADGFMWFGTQNGLSRFDGYRFVNFRNAVGDPTTLASNWVRVLHVDPQRRLWIGTDGGLARYDAAAQAFQHFLPDEPARRGNGNRHVRAIVDDGKGGLWIGTGDGLQHFDIASGSFTTWHHVPGDPDSLASDDITSLALDRTGRLWVGTAAGVDSFAPASGRFAHHRSGPQGRRDAVQALLLDGAGALWIGSLGGLERMSLAGPDAGRRRYFGPDDGIPRAWISALYEDAVGQVWVGAHDEGLYRWDAARARFEAHRQVITDSHSLADNHIAALYRDRVGTFWVGTWYAGVSRVDLGSGGFARIVRERDGAVSADNRVKGIENDGNGKIWLAATTSLQLYDPASSAPNRIWRHEPGNPNSLIDAAVNAVVRDRQGLVWIGGRTGITSFDPKSGRFVRQVLVPGESNANTVRAMFLGRDGMLWIATRGGLHMLDPATRRLVSYRHDPARQASLSDNTVRPVLEDRRGRLWVGTFHGLDLLDRASGRFRHFRHDQYDPTSISNDEVHYLMEDRVGNVWVGTAVGLNKMVTAADGSVSFVRYTMRDGLVDDAVAAMLEDEDGAIWVSTTNGLSRFDPASGTWRSYMAADGTIDGAYFDASAARAPDGTLYFGGFNGITAFDPRALRYNRIAPRAVITGFQIFNRPVQQAWPELLDGPVEEMRAITLSSKHSVFSIEFSALHYAAPKRNRFAYKLEGFDRQWVNADAGKRFATYTNLDPGQYVFRVRAANKDGVWSETPATLTITIEPPVWGTWWFRVTALAFLASVAIGGYRLRTRRLRRQQLRLERLVSSRTEEIALQNRLLERQTEELRAREQEVRRNTLELADANQALHENEQRLQLAARRAEDAARQKSEFLANMSHEMRTPLAGVIGMLGFALRDGRLRESTREQIERGQANAQSLLAIINDLLDFSKIEAGKLTIENIDFALDAAIGNVAALFEEQAAAHSVGFAIALAPDLPRFVVGDPTRLRQVLVNLVGNAFKFTPAGQVSLHVERRDEDQPPATRKGMHMIRFSVHDTGIGIAPDALPRLFQKFEQADATTTRRYGGTGLGLAICRQLVELMGGAIEARSEQGKGSTFSFVLPLPEGAEPSRPQVAPRLPHSHRLRVLCAEDFATNQIIARMLVEDMGHEIEVVENGALAVAACARTRFDIVLMDGRMPEIDGATATRLIRAGGTFDAPVLDPQLMIVALTANASDEDRDRYLACGMDGFLAKPIDEAALHQQLSLAIERQLGRGIALPPMPAAPPLAAPMPAPTPISTPTTAELDAMFGVAPTAAPTPAPRAAAFQARLRAAFAADLPRRRADLRAALDAGDDDACGRVLHGLRGSAAHLGAVELAVLCAQLEKAADAGRRDELAAGLPRLETLLEAFDIISPA</sequence>
<feature type="modified residue" description="Phosphohistidine" evidence="5">
    <location>
        <position position="1368"/>
    </location>
</feature>
<proteinExistence type="predicted"/>
<gene>
    <name evidence="12" type="ORF">ACFOPH_00865</name>
</gene>
<dbReference type="EMBL" id="JBHRVV010000001">
    <property type="protein sequence ID" value="MFC3456804.1"/>
    <property type="molecule type" value="Genomic_DNA"/>
</dbReference>
<dbReference type="Gene3D" id="3.40.50.2300">
    <property type="match status" value="1"/>
</dbReference>
<evidence type="ECO:0000256" key="4">
    <source>
        <dbReference type="ARBA" id="ARBA00023012"/>
    </source>
</evidence>
<evidence type="ECO:0000313" key="12">
    <source>
        <dbReference type="EMBL" id="MFC3456804.1"/>
    </source>
</evidence>
<dbReference type="EC" id="2.7.13.3" evidence="2"/>
<dbReference type="InterPro" id="IPR008207">
    <property type="entry name" value="Sig_transdc_His_kin_Hpt_dom"/>
</dbReference>
<dbReference type="InterPro" id="IPR011006">
    <property type="entry name" value="CheY-like_superfamily"/>
</dbReference>
<dbReference type="SUPFAM" id="SSF63829">
    <property type="entry name" value="Calcium-dependent phosphotriesterase"/>
    <property type="match status" value="3"/>
</dbReference>
<evidence type="ECO:0000313" key="13">
    <source>
        <dbReference type="Proteomes" id="UP001595665"/>
    </source>
</evidence>
<dbReference type="InterPro" id="IPR004358">
    <property type="entry name" value="Sig_transdc_His_kin-like_C"/>
</dbReference>
<dbReference type="RefSeq" id="WP_379732876.1">
    <property type="nucleotide sequence ID" value="NZ_JBHRVV010000001.1"/>
</dbReference>
<keyword evidence="4" id="KW-0902">Two-component regulatory system</keyword>
<accession>A0ABV7PCC9</accession>
<evidence type="ECO:0000259" key="9">
    <source>
        <dbReference type="PROSITE" id="PS50109"/>
    </source>
</evidence>
<feature type="modified residue" description="4-aspartylphosphate" evidence="6">
    <location>
        <position position="1201"/>
    </location>
</feature>
<dbReference type="InterPro" id="IPR036097">
    <property type="entry name" value="HisK_dim/P_sf"/>
</dbReference>
<feature type="chain" id="PRO_5046555931" description="histidine kinase" evidence="8">
    <location>
        <begin position="23"/>
        <end position="1421"/>
    </location>
</feature>
<dbReference type="InterPro" id="IPR001789">
    <property type="entry name" value="Sig_transdc_resp-reg_receiver"/>
</dbReference>
<dbReference type="Pfam" id="PF07494">
    <property type="entry name" value="Reg_prop"/>
    <property type="match status" value="5"/>
</dbReference>
<dbReference type="SMART" id="SM00448">
    <property type="entry name" value="REC"/>
    <property type="match status" value="1"/>
</dbReference>
<dbReference type="PROSITE" id="PS50110">
    <property type="entry name" value="RESPONSE_REGULATORY"/>
    <property type="match status" value="1"/>
</dbReference>
<organism evidence="12 13">
    <name type="scientific">Massilia haematophila</name>
    <dbReference type="NCBI Taxonomy" id="457923"/>
    <lineage>
        <taxon>Bacteria</taxon>
        <taxon>Pseudomonadati</taxon>
        <taxon>Pseudomonadota</taxon>
        <taxon>Betaproteobacteria</taxon>
        <taxon>Burkholderiales</taxon>
        <taxon>Oxalobacteraceae</taxon>
        <taxon>Telluria group</taxon>
        <taxon>Massilia</taxon>
    </lineage>
</organism>
<keyword evidence="3 6" id="KW-0597">Phosphoprotein</keyword>
<dbReference type="SUPFAM" id="SSF55874">
    <property type="entry name" value="ATPase domain of HSP90 chaperone/DNA topoisomerase II/histidine kinase"/>
    <property type="match status" value="1"/>
</dbReference>
<dbReference type="Gene3D" id="2.130.10.10">
    <property type="entry name" value="YVTN repeat-like/Quinoprotein amine dehydrogenase"/>
    <property type="match status" value="4"/>
</dbReference>
<dbReference type="Gene3D" id="3.30.565.10">
    <property type="entry name" value="Histidine kinase-like ATPase, C-terminal domain"/>
    <property type="match status" value="1"/>
</dbReference>
<dbReference type="InterPro" id="IPR011123">
    <property type="entry name" value="Y_Y_Y"/>
</dbReference>
<dbReference type="Pfam" id="PF02518">
    <property type="entry name" value="HATPase_c"/>
    <property type="match status" value="1"/>
</dbReference>
<dbReference type="InterPro" id="IPR015943">
    <property type="entry name" value="WD40/YVTN_repeat-like_dom_sf"/>
</dbReference>
<dbReference type="Gene3D" id="2.60.40.10">
    <property type="entry name" value="Immunoglobulins"/>
    <property type="match status" value="1"/>
</dbReference>
<feature type="coiled-coil region" evidence="7">
    <location>
        <begin position="842"/>
        <end position="897"/>
    </location>
</feature>
<evidence type="ECO:0000259" key="10">
    <source>
        <dbReference type="PROSITE" id="PS50110"/>
    </source>
</evidence>